<accession>A0A016SXM5</accession>
<comment type="caution">
    <text evidence="1">The sequence shown here is derived from an EMBL/GenBank/DDBJ whole genome shotgun (WGS) entry which is preliminary data.</text>
</comment>
<dbReference type="Proteomes" id="UP000024635">
    <property type="component" value="Unassembled WGS sequence"/>
</dbReference>
<gene>
    <name evidence="1" type="primary">Acey_s0162.g3428</name>
    <name evidence="1" type="ORF">Y032_0162g3428</name>
</gene>
<reference evidence="2" key="1">
    <citation type="journal article" date="2015" name="Nat. Genet.">
        <title>The genome and transcriptome of the zoonotic hookworm Ancylostoma ceylanicum identify infection-specific gene families.</title>
        <authorList>
            <person name="Schwarz E.M."/>
            <person name="Hu Y."/>
            <person name="Antoshechkin I."/>
            <person name="Miller M.M."/>
            <person name="Sternberg P.W."/>
            <person name="Aroian R.V."/>
        </authorList>
    </citation>
    <scope>NUCLEOTIDE SEQUENCE</scope>
    <source>
        <strain evidence="2">HY135</strain>
    </source>
</reference>
<evidence type="ECO:0000313" key="1">
    <source>
        <dbReference type="EMBL" id="EYB95250.1"/>
    </source>
</evidence>
<evidence type="ECO:0000313" key="2">
    <source>
        <dbReference type="Proteomes" id="UP000024635"/>
    </source>
</evidence>
<keyword evidence="2" id="KW-1185">Reference proteome</keyword>
<name>A0A016SXM5_9BILA</name>
<dbReference type="EMBL" id="JARK01001498">
    <property type="protein sequence ID" value="EYB95250.1"/>
    <property type="molecule type" value="Genomic_DNA"/>
</dbReference>
<dbReference type="AlphaFoldDB" id="A0A016SXM5"/>
<sequence length="130" mass="15282">MEMMNLEKLYTLSDRYTVYKRDTKQHANNNDIFAELLPLFSAARNLHALSSYSSRKVRVRKEAWSKNGRKTELTEFFCGRHRRLPRFLKAAPTEIFVIKISAQIKVFNFAEHGTMDEVGSFKSRTRQKMC</sequence>
<organism evidence="1 2">
    <name type="scientific">Ancylostoma ceylanicum</name>
    <dbReference type="NCBI Taxonomy" id="53326"/>
    <lineage>
        <taxon>Eukaryota</taxon>
        <taxon>Metazoa</taxon>
        <taxon>Ecdysozoa</taxon>
        <taxon>Nematoda</taxon>
        <taxon>Chromadorea</taxon>
        <taxon>Rhabditida</taxon>
        <taxon>Rhabditina</taxon>
        <taxon>Rhabditomorpha</taxon>
        <taxon>Strongyloidea</taxon>
        <taxon>Ancylostomatidae</taxon>
        <taxon>Ancylostomatinae</taxon>
        <taxon>Ancylostoma</taxon>
    </lineage>
</organism>
<protein>
    <submittedName>
        <fullName evidence="1">Uncharacterized protein</fullName>
    </submittedName>
</protein>
<proteinExistence type="predicted"/>